<keyword evidence="2" id="KW-1185">Reference proteome</keyword>
<name>A0A3Q3Q4W2_MONAL</name>
<sequence>MTLSAVRGEMAQQRNQVDRVKISCSICLDLLKDPVTISCGHNYCMIALLVKQWSTMRRSSLG</sequence>
<dbReference type="Ensembl" id="ENSMALT00000004602.1">
    <property type="protein sequence ID" value="ENSMALP00000004495.1"/>
    <property type="gene ID" value="ENSMALG00000003262.1"/>
</dbReference>
<protein>
    <recommendedName>
        <fullName evidence="3">Zinc finger RING-type eukaryotic domain-containing protein</fullName>
    </recommendedName>
</protein>
<dbReference type="Proteomes" id="UP000261600">
    <property type="component" value="Unplaced"/>
</dbReference>
<accession>A0A3Q3Q4W2</accession>
<organism evidence="1 2">
    <name type="scientific">Monopterus albus</name>
    <name type="common">Swamp eel</name>
    <dbReference type="NCBI Taxonomy" id="43700"/>
    <lineage>
        <taxon>Eukaryota</taxon>
        <taxon>Metazoa</taxon>
        <taxon>Chordata</taxon>
        <taxon>Craniata</taxon>
        <taxon>Vertebrata</taxon>
        <taxon>Euteleostomi</taxon>
        <taxon>Actinopterygii</taxon>
        <taxon>Neopterygii</taxon>
        <taxon>Teleostei</taxon>
        <taxon>Neoteleostei</taxon>
        <taxon>Acanthomorphata</taxon>
        <taxon>Anabantaria</taxon>
        <taxon>Synbranchiformes</taxon>
        <taxon>Synbranchidae</taxon>
        <taxon>Monopterus</taxon>
    </lineage>
</organism>
<dbReference type="AlphaFoldDB" id="A0A3Q3Q4W2"/>
<dbReference type="SUPFAM" id="SSF57850">
    <property type="entry name" value="RING/U-box"/>
    <property type="match status" value="1"/>
</dbReference>
<reference evidence="1" key="1">
    <citation type="submission" date="2025-08" db="UniProtKB">
        <authorList>
            <consortium name="Ensembl"/>
        </authorList>
    </citation>
    <scope>IDENTIFICATION</scope>
</reference>
<evidence type="ECO:0000313" key="2">
    <source>
        <dbReference type="Proteomes" id="UP000261600"/>
    </source>
</evidence>
<proteinExistence type="predicted"/>
<dbReference type="Gene3D" id="3.30.40.10">
    <property type="entry name" value="Zinc/RING finger domain, C3HC4 (zinc finger)"/>
    <property type="match status" value="1"/>
</dbReference>
<reference evidence="1" key="2">
    <citation type="submission" date="2025-09" db="UniProtKB">
        <authorList>
            <consortium name="Ensembl"/>
        </authorList>
    </citation>
    <scope>IDENTIFICATION</scope>
</reference>
<dbReference type="InterPro" id="IPR013083">
    <property type="entry name" value="Znf_RING/FYVE/PHD"/>
</dbReference>
<evidence type="ECO:0000313" key="1">
    <source>
        <dbReference type="Ensembl" id="ENSMALP00000004495.1"/>
    </source>
</evidence>
<dbReference type="Pfam" id="PF15227">
    <property type="entry name" value="zf-C3HC4_4"/>
    <property type="match status" value="1"/>
</dbReference>
<evidence type="ECO:0008006" key="3">
    <source>
        <dbReference type="Google" id="ProtNLM"/>
    </source>
</evidence>